<dbReference type="InterPro" id="IPR045851">
    <property type="entry name" value="AMP-bd_C_sf"/>
</dbReference>
<comment type="caution">
    <text evidence="5">The sequence shown here is derived from an EMBL/GenBank/DDBJ whole genome shotgun (WGS) entry which is preliminary data.</text>
</comment>
<dbReference type="Proteomes" id="UP001596270">
    <property type="component" value="Unassembled WGS sequence"/>
</dbReference>
<organism evidence="5 6">
    <name type="scientific">Polaromonas aquatica</name>
    <dbReference type="NCBI Taxonomy" id="332657"/>
    <lineage>
        <taxon>Bacteria</taxon>
        <taxon>Pseudomonadati</taxon>
        <taxon>Pseudomonadota</taxon>
        <taxon>Betaproteobacteria</taxon>
        <taxon>Burkholderiales</taxon>
        <taxon>Comamonadaceae</taxon>
        <taxon>Polaromonas</taxon>
    </lineage>
</organism>
<comment type="similarity">
    <text evidence="1">Belongs to the ATP-dependent AMP-binding enzyme family.</text>
</comment>
<dbReference type="PANTHER" id="PTHR43201">
    <property type="entry name" value="ACYL-COA SYNTHETASE"/>
    <property type="match status" value="1"/>
</dbReference>
<dbReference type="InterPro" id="IPR025110">
    <property type="entry name" value="AMP-bd_C"/>
</dbReference>
<dbReference type="RefSeq" id="WP_371438264.1">
    <property type="nucleotide sequence ID" value="NZ_JBHSRS010000077.1"/>
</dbReference>
<gene>
    <name evidence="5" type="ORF">ACFQND_14425</name>
</gene>
<accession>A0ABW1TYZ2</accession>
<name>A0ABW1TYZ2_9BURK</name>
<feature type="domain" description="AMP-binding enzyme C-terminal" evidence="4">
    <location>
        <begin position="456"/>
        <end position="521"/>
    </location>
</feature>
<evidence type="ECO:0000313" key="5">
    <source>
        <dbReference type="EMBL" id="MFC6282420.1"/>
    </source>
</evidence>
<evidence type="ECO:0000259" key="3">
    <source>
        <dbReference type="Pfam" id="PF00501"/>
    </source>
</evidence>
<keyword evidence="2" id="KW-0436">Ligase</keyword>
<proteinExistence type="inferred from homology"/>
<evidence type="ECO:0000259" key="4">
    <source>
        <dbReference type="Pfam" id="PF13193"/>
    </source>
</evidence>
<dbReference type="Gene3D" id="3.30.300.30">
    <property type="match status" value="1"/>
</dbReference>
<dbReference type="Pfam" id="PF13193">
    <property type="entry name" value="AMP-binding_C"/>
    <property type="match status" value="1"/>
</dbReference>
<protein>
    <submittedName>
        <fullName evidence="5">Class I adenylate-forming enzyme family protein</fullName>
    </submittedName>
</protein>
<evidence type="ECO:0000256" key="2">
    <source>
        <dbReference type="ARBA" id="ARBA00022598"/>
    </source>
</evidence>
<dbReference type="PANTHER" id="PTHR43201:SF5">
    <property type="entry name" value="MEDIUM-CHAIN ACYL-COA LIGASE ACSF2, MITOCHONDRIAL"/>
    <property type="match status" value="1"/>
</dbReference>
<sequence length="553" mass="59147">MLTSSPWTEVSPLGDLLVKSASRSPDRDALVFPESRATYSQLLEGAMRVARGLLAQGVQPGEHVGLLASNSVDFVRAFFGIALMGAVVVPLNVRHKSTELAYIVRNADLVAVLTEADEDAHVNFAALLCDALPGLADTPAGADIALPQAPMLRRVVLLRGAARPGCMAPQAFASAAESVAVSRVQALGKQVSLRDTAIIIYTSGTTANPKGCMLSHEALSRGPVERAQFRLACGGNDVHWGAGPLFHIGSLGPAIGAWGAGMTYTTDLYYDAPRALALIRDGKATTIWPWFPAIVLGLMEQPGFDAASLPHLKRIVLIAAGALVERVQARFPGAEIIQGCGMTETAGIFGLSAPDDSAKARANTQGKVYPGMQVRLVDPQTGEESRPGEVGEIWVRGYCVMSGYYKDPEKTAATLDAEGWLHTGDLYVGTEDGDLVFNGRLKDMLKVGGENVAVVEVESYLSQHPAVRIAEVVGKPDARLDEVPVAFIELHEGAELTAEQLIDFCRGRIANYKVPREVHFVAPGDWPMSLTKIDKRGLRLRLRLSESVNTPKA</sequence>
<evidence type="ECO:0000313" key="6">
    <source>
        <dbReference type="Proteomes" id="UP001596270"/>
    </source>
</evidence>
<dbReference type="SUPFAM" id="SSF56801">
    <property type="entry name" value="Acetyl-CoA synthetase-like"/>
    <property type="match status" value="1"/>
</dbReference>
<feature type="domain" description="AMP-dependent synthetase/ligase" evidence="3">
    <location>
        <begin position="19"/>
        <end position="405"/>
    </location>
</feature>
<keyword evidence="6" id="KW-1185">Reference proteome</keyword>
<reference evidence="6" key="1">
    <citation type="journal article" date="2019" name="Int. J. Syst. Evol. Microbiol.">
        <title>The Global Catalogue of Microorganisms (GCM) 10K type strain sequencing project: providing services to taxonomists for standard genome sequencing and annotation.</title>
        <authorList>
            <consortium name="The Broad Institute Genomics Platform"/>
            <consortium name="The Broad Institute Genome Sequencing Center for Infectious Disease"/>
            <person name="Wu L."/>
            <person name="Ma J."/>
        </authorList>
    </citation>
    <scope>NUCLEOTIDE SEQUENCE [LARGE SCALE GENOMIC DNA]</scope>
    <source>
        <strain evidence="6">CCUG 39402</strain>
    </source>
</reference>
<dbReference type="InterPro" id="IPR000873">
    <property type="entry name" value="AMP-dep_synth/lig_dom"/>
</dbReference>
<dbReference type="EMBL" id="JBHSRS010000077">
    <property type="protein sequence ID" value="MFC6282420.1"/>
    <property type="molecule type" value="Genomic_DNA"/>
</dbReference>
<dbReference type="Pfam" id="PF00501">
    <property type="entry name" value="AMP-binding"/>
    <property type="match status" value="1"/>
</dbReference>
<dbReference type="Gene3D" id="3.40.50.12780">
    <property type="entry name" value="N-terminal domain of ligase-like"/>
    <property type="match status" value="1"/>
</dbReference>
<evidence type="ECO:0000256" key="1">
    <source>
        <dbReference type="ARBA" id="ARBA00006432"/>
    </source>
</evidence>
<dbReference type="InterPro" id="IPR042099">
    <property type="entry name" value="ANL_N_sf"/>
</dbReference>